<dbReference type="SUPFAM" id="SSF57196">
    <property type="entry name" value="EGF/Laminin"/>
    <property type="match status" value="3"/>
</dbReference>
<dbReference type="PROSITE" id="PS00010">
    <property type="entry name" value="ASX_HYDROXYL"/>
    <property type="match status" value="1"/>
</dbReference>
<feature type="disulfide bond" evidence="13">
    <location>
        <begin position="1426"/>
        <end position="1435"/>
    </location>
</feature>
<comment type="caution">
    <text evidence="20">The sequence shown here is derived from an EMBL/GenBank/DDBJ whole genome shotgun (WGS) entry which is preliminary data.</text>
</comment>
<dbReference type="Pfam" id="PF00058">
    <property type="entry name" value="Ldl_recept_b"/>
    <property type="match status" value="1"/>
</dbReference>
<dbReference type="PROSITE" id="PS01187">
    <property type="entry name" value="EGF_CA"/>
    <property type="match status" value="1"/>
</dbReference>
<dbReference type="GO" id="GO:0006897">
    <property type="term" value="P:endocytosis"/>
    <property type="evidence" value="ECO:0007669"/>
    <property type="project" value="UniProtKB-KW"/>
</dbReference>
<dbReference type="Gene3D" id="2.10.25.10">
    <property type="entry name" value="Laminin"/>
    <property type="match status" value="3"/>
</dbReference>
<feature type="disulfide bond" evidence="14">
    <location>
        <begin position="86"/>
        <end position="101"/>
    </location>
</feature>
<dbReference type="PROSITE" id="PS01209">
    <property type="entry name" value="LDLRA_1"/>
    <property type="match status" value="4"/>
</dbReference>
<dbReference type="SMART" id="SM00192">
    <property type="entry name" value="LDLa"/>
    <property type="match status" value="14"/>
</dbReference>
<evidence type="ECO:0000256" key="12">
    <source>
        <dbReference type="ARBA" id="ARBA00023180"/>
    </source>
</evidence>
<keyword evidence="8 17" id="KW-1133">Transmembrane helix</keyword>
<evidence type="ECO:0000256" key="11">
    <source>
        <dbReference type="ARBA" id="ARBA00023170"/>
    </source>
</evidence>
<dbReference type="SUPFAM" id="SSF57424">
    <property type="entry name" value="LDL receptor-like module"/>
    <property type="match status" value="14"/>
</dbReference>
<feature type="disulfide bond" evidence="14">
    <location>
        <begin position="203"/>
        <end position="218"/>
    </location>
</feature>
<feature type="compositionally biased region" description="Acidic residues" evidence="16">
    <location>
        <begin position="150"/>
        <end position="160"/>
    </location>
</feature>
<feature type="disulfide bond" evidence="14">
    <location>
        <begin position="573"/>
        <end position="585"/>
    </location>
</feature>
<keyword evidence="4" id="KW-0254">Endocytosis</keyword>
<dbReference type="PRINTS" id="PR00261">
    <property type="entry name" value="LDLRECEPTOR"/>
</dbReference>
<feature type="disulfide bond" evidence="14">
    <location>
        <begin position="580"/>
        <end position="598"/>
    </location>
</feature>
<feature type="disulfide bond" evidence="14">
    <location>
        <begin position="431"/>
        <end position="446"/>
    </location>
</feature>
<feature type="disulfide bond" evidence="14">
    <location>
        <begin position="242"/>
        <end position="257"/>
    </location>
</feature>
<evidence type="ECO:0000256" key="3">
    <source>
        <dbReference type="ARBA" id="ARBA00022536"/>
    </source>
</evidence>
<feature type="disulfide bond" evidence="14">
    <location>
        <begin position="125"/>
        <end position="140"/>
    </location>
</feature>
<protein>
    <recommendedName>
        <fullName evidence="19">EGF-like domain-containing protein</fullName>
    </recommendedName>
</protein>
<reference evidence="20 21" key="1">
    <citation type="submission" date="2024-06" db="EMBL/GenBank/DDBJ databases">
        <authorList>
            <person name="Pan Q."/>
            <person name="Wen M."/>
            <person name="Jouanno E."/>
            <person name="Zahm M."/>
            <person name="Klopp C."/>
            <person name="Cabau C."/>
            <person name="Louis A."/>
            <person name="Berthelot C."/>
            <person name="Parey E."/>
            <person name="Roest Crollius H."/>
            <person name="Montfort J."/>
            <person name="Robinson-Rechavi M."/>
            <person name="Bouchez O."/>
            <person name="Lampietro C."/>
            <person name="Lopez Roques C."/>
            <person name="Donnadieu C."/>
            <person name="Postlethwait J."/>
            <person name="Bobe J."/>
            <person name="Verreycken H."/>
            <person name="Guiguen Y."/>
        </authorList>
    </citation>
    <scope>NUCLEOTIDE SEQUENCE [LARGE SCALE GENOMIC DNA]</scope>
    <source>
        <strain evidence="20">Up_M1</strain>
        <tissue evidence="20">Testis</tissue>
    </source>
</reference>
<evidence type="ECO:0000313" key="21">
    <source>
        <dbReference type="Proteomes" id="UP001557470"/>
    </source>
</evidence>
<dbReference type="InterPro" id="IPR049883">
    <property type="entry name" value="NOTCH1_EGF-like"/>
</dbReference>
<evidence type="ECO:0000256" key="13">
    <source>
        <dbReference type="PROSITE-ProRule" id="PRU00076"/>
    </source>
</evidence>
<evidence type="ECO:0000256" key="10">
    <source>
        <dbReference type="ARBA" id="ARBA00023157"/>
    </source>
</evidence>
<dbReference type="PANTHER" id="PTHR22722:SF12">
    <property type="entry name" value="EGF-LIKE DOMAIN-CONTAINING PROTEIN"/>
    <property type="match status" value="1"/>
</dbReference>
<dbReference type="Proteomes" id="UP001557470">
    <property type="component" value="Unassembled WGS sequence"/>
</dbReference>
<feature type="disulfide bond" evidence="14">
    <location>
        <begin position="491"/>
        <end position="503"/>
    </location>
</feature>
<dbReference type="CDD" id="cd00112">
    <property type="entry name" value="LDLa"/>
    <property type="match status" value="13"/>
</dbReference>
<dbReference type="Pfam" id="PF07645">
    <property type="entry name" value="EGF_CA"/>
    <property type="match status" value="1"/>
</dbReference>
<feature type="compositionally biased region" description="Polar residues" evidence="16">
    <location>
        <begin position="1497"/>
        <end position="1506"/>
    </location>
</feature>
<dbReference type="EMBL" id="JAGEUA010000005">
    <property type="protein sequence ID" value="KAL0979642.1"/>
    <property type="molecule type" value="Genomic_DNA"/>
</dbReference>
<keyword evidence="12" id="KW-0325">Glycoprotein</keyword>
<evidence type="ECO:0000256" key="5">
    <source>
        <dbReference type="ARBA" id="ARBA00022692"/>
    </source>
</evidence>
<feature type="compositionally biased region" description="Polar residues" evidence="16">
    <location>
        <begin position="319"/>
        <end position="328"/>
    </location>
</feature>
<dbReference type="PROSITE" id="PS51120">
    <property type="entry name" value="LDLRB"/>
    <property type="match status" value="1"/>
</dbReference>
<gene>
    <name evidence="20" type="ORF">UPYG_G00187630</name>
</gene>
<evidence type="ECO:0000313" key="20">
    <source>
        <dbReference type="EMBL" id="KAL0979642.1"/>
    </source>
</evidence>
<feature type="compositionally biased region" description="Low complexity" evidence="16">
    <location>
        <begin position="167"/>
        <end position="176"/>
    </location>
</feature>
<dbReference type="PROSITE" id="PS01186">
    <property type="entry name" value="EGF_2"/>
    <property type="match status" value="2"/>
</dbReference>
<dbReference type="PROSITE" id="PS00022">
    <property type="entry name" value="EGF_1"/>
    <property type="match status" value="1"/>
</dbReference>
<accession>A0ABD0WSG1</accession>
<proteinExistence type="predicted"/>
<feature type="region of interest" description="Disordered" evidence="16">
    <location>
        <begin position="1484"/>
        <end position="1514"/>
    </location>
</feature>
<dbReference type="FunFam" id="4.10.400.10:FF:000045">
    <property type="entry name" value="Low-density lipoprotein receptor-related protein 2"/>
    <property type="match status" value="1"/>
</dbReference>
<feature type="compositionally biased region" description="Polar residues" evidence="16">
    <location>
        <begin position="1362"/>
        <end position="1387"/>
    </location>
</feature>
<dbReference type="InterPro" id="IPR023415">
    <property type="entry name" value="LDLR_class-A_CS"/>
</dbReference>
<dbReference type="InterPro" id="IPR001881">
    <property type="entry name" value="EGF-like_Ca-bd_dom"/>
</dbReference>
<dbReference type="PANTHER" id="PTHR22722">
    <property type="entry name" value="LOW-DENSITY LIPOPROTEIN RECEPTOR-RELATED PROTEIN 2-RELATED"/>
    <property type="match status" value="1"/>
</dbReference>
<evidence type="ECO:0000256" key="16">
    <source>
        <dbReference type="SAM" id="MobiDB-lite"/>
    </source>
</evidence>
<feature type="disulfide bond" evidence="14">
    <location>
        <begin position="281"/>
        <end position="296"/>
    </location>
</feature>
<dbReference type="GO" id="GO:0005886">
    <property type="term" value="C:plasma membrane"/>
    <property type="evidence" value="ECO:0007669"/>
    <property type="project" value="UniProtKB-SubCell"/>
</dbReference>
<feature type="disulfide bond" evidence="14">
    <location>
        <begin position="392"/>
        <end position="407"/>
    </location>
</feature>
<evidence type="ECO:0000256" key="6">
    <source>
        <dbReference type="ARBA" id="ARBA00022729"/>
    </source>
</evidence>
<dbReference type="SMART" id="SM00179">
    <property type="entry name" value="EGF_CA"/>
    <property type="match status" value="2"/>
</dbReference>
<dbReference type="InterPro" id="IPR000033">
    <property type="entry name" value="LDLR_classB_rpt"/>
</dbReference>
<dbReference type="InterPro" id="IPR000742">
    <property type="entry name" value="EGF"/>
</dbReference>
<evidence type="ECO:0000256" key="1">
    <source>
        <dbReference type="ARBA" id="ARBA00004251"/>
    </source>
</evidence>
<dbReference type="Gene3D" id="2.120.10.30">
    <property type="entry name" value="TolB, C-terminal domain"/>
    <property type="match status" value="2"/>
</dbReference>
<dbReference type="Pfam" id="PF00057">
    <property type="entry name" value="Ldl_recept_a"/>
    <property type="match status" value="13"/>
</dbReference>
<name>A0ABD0WSG1_UMBPY</name>
<dbReference type="InterPro" id="IPR018097">
    <property type="entry name" value="EGF_Ca-bd_CS"/>
</dbReference>
<keyword evidence="6 18" id="KW-0732">Signal</keyword>
<dbReference type="PROSITE" id="PS50026">
    <property type="entry name" value="EGF_3"/>
    <property type="match status" value="2"/>
</dbReference>
<dbReference type="InterPro" id="IPR036055">
    <property type="entry name" value="LDL_receptor-like_sf"/>
</dbReference>
<dbReference type="FunFam" id="2.120.10.30:FF:000241">
    <property type="entry name" value="Low-density lipoprotein receptor-related protein 6"/>
    <property type="match status" value="1"/>
</dbReference>
<dbReference type="SMART" id="SM00181">
    <property type="entry name" value="EGF"/>
    <property type="match status" value="6"/>
</dbReference>
<dbReference type="SMART" id="SM00135">
    <property type="entry name" value="LY"/>
    <property type="match status" value="9"/>
</dbReference>
<keyword evidence="21" id="KW-1185">Reference proteome</keyword>
<keyword evidence="2" id="KW-1003">Cell membrane</keyword>
<dbReference type="PROSITE" id="PS50068">
    <property type="entry name" value="LDLRA_2"/>
    <property type="match status" value="14"/>
</dbReference>
<feature type="signal peptide" evidence="18">
    <location>
        <begin position="1"/>
        <end position="21"/>
    </location>
</feature>
<dbReference type="InterPro" id="IPR002172">
    <property type="entry name" value="LDrepeatLR_classA_rpt"/>
</dbReference>
<sequence>MAFCLLVCIAILHFIVLSAVAQTPLKCNLGTKACKDGSECILYQHVCDGENDCKDGSDEEDCTVTCNDGQFQCAHGKKCIDQRQVCDEVAQCQDRSDEMNCLKIIGGCVHHCDNKSSCLPDTFLCDGEKDCLDGSDEANCESNLPARENGEEEVDADNSYEDASTQPDSTSPASVSAPASLKCPLGTKPCQDKTECVLHIHVCDGEADCRDQSDEEDCALECGGGQFQCAHGKKCIDQRQVCDEVAQCQDRSDEINCLKAMDGCVHHCDNKSSCLPDTFLCDGEKDCLDGSDEANCDSDSTGEVESHKADDDNDGGNNIASPASTSAPVSLKCPLGTKQCQDKTECVLHIHVCDGEADCRDQSDEEDCALECDKGQFQCAHGKKCIDQRLVCDEVAQCQDRSDEMNCLKAMDGCVHHCDNRTRCFPEKFVCDGEKDCLDGTDEANCADESCSSGELRCTSGQCVSVSMRCDGHPDCRDRSDEENCTKPPKCSTKLRCPHSQECLLEEWVCDGEQDCKDGTDEKNCEETQLTCGEFQWACKSMVQCVPIRWRCDGTKDCADGSDEAECGLEYTCSSHQFQCGNNECLDTALICDSVPNCADGSDEGVECQAKCPDSAQCAHYCYSTPQGTRCGCMPGYQLKDGVSCIDIDECEGGIAGVCSHSCVNAQGSFRCRCNVGYLLESDGRRCKITGEPYLLASVQSELFLLGLKSSSLDVLVSSAKKAILSVDYDWKDQRIFWASLDSESIRWSSLDQKNKGVLVKGVKSDCIAVDWIGRNLYWIDSVGGGRIIAVGLNATIRNSLDYTVILDEDFEQPRSLALLPEKGLLFWSEIGNDAKIERAGMDGSERRVVVSDSLRWPGGLAVDTLGERIYWTDEKLRCIGSATLDGGDVNLLQMMETTNPFSVTVFNDMIYWSDTKRRTIQGAHKITGKNRKVLLKRPGQPFVLKVIHPLLQKSTDNPCQELRCSHLCVLAPGPKGVCKCPSGLLLTGNGLQCSMEVNSDFLLVLSPTVVTQIYLQTMTNAVGLKSWPEHLALPLPNVNEAAMLDYTLDDQTLYLADSGQSSVGVFKLRGNGLVPGGQLLQLKGDTVTALALDWITRSVYWSSSMQPRLQVTTPSGEHTAVLIQDVGSLESIALHPVSGRLCFTNMAKQHKGAQTLECAHMDGAMRTVVWKDAVQPSSLTFSSQGDEVYWADIDVGVISSVRVDGSGYKEIKTGDGLVAFALSNARPLWVTNTDTTKFWYRDDDMSKKLWFEVRTQVISLKALSKSSQTGSNFCSDRNGGCSQLCLAVPGGRNCMCGHDHRTVNTIHCTPDSHCTAGSRPCLDMHVCLPLEKFCDGHPNCPDTSDENCVHLKGEPEVRSEAPTQAPSGTVSAGPLSSTVSEPGSNTSILDNTVLVRKLDAHQCGESRCNGHGQCVEGDGAKSCVCSPGYSGDSCQDELSTSMQGPLVYGAAGLCAAIVIISVLAAVLQKRKVTNRGASPLVKQTSMTDLEKHGDASSKTSNTSFTEEVVSSVA</sequence>
<feature type="domain" description="EGF-like" evidence="19">
    <location>
        <begin position="1400"/>
        <end position="1436"/>
    </location>
</feature>
<feature type="region of interest" description="Disordered" evidence="16">
    <location>
        <begin position="142"/>
        <end position="176"/>
    </location>
</feature>
<keyword evidence="9 17" id="KW-0472">Membrane</keyword>
<dbReference type="Gene3D" id="4.10.400.10">
    <property type="entry name" value="Low-density Lipoprotein Receptor"/>
    <property type="match status" value="14"/>
</dbReference>
<evidence type="ECO:0000259" key="19">
    <source>
        <dbReference type="PROSITE" id="PS50026"/>
    </source>
</evidence>
<feature type="disulfide bond" evidence="14">
    <location>
        <begin position="458"/>
        <end position="476"/>
    </location>
</feature>
<evidence type="ECO:0000256" key="2">
    <source>
        <dbReference type="ARBA" id="ARBA00022475"/>
    </source>
</evidence>
<feature type="disulfide bond" evidence="14">
    <location>
        <begin position="510"/>
        <end position="525"/>
    </location>
</feature>
<comment type="subcellular location">
    <subcellularLocation>
        <location evidence="1">Cell membrane</location>
        <topology evidence="1">Single-pass type I membrane protein</topology>
    </subcellularLocation>
</comment>
<keyword evidence="11" id="KW-0675">Receptor</keyword>
<feature type="disulfide bond" evidence="14">
    <location>
        <begin position="47"/>
        <end position="62"/>
    </location>
</feature>
<dbReference type="InterPro" id="IPR011042">
    <property type="entry name" value="6-blade_b-propeller_TolB-like"/>
</dbReference>
<feature type="region of interest" description="Disordered" evidence="16">
    <location>
        <begin position="298"/>
        <end position="330"/>
    </location>
</feature>
<feature type="region of interest" description="Disordered" evidence="16">
    <location>
        <begin position="1356"/>
        <end position="1387"/>
    </location>
</feature>
<dbReference type="FunFam" id="2.10.25.10:FF:000009">
    <property type="entry name" value="Low-density lipoprotein receptor isoform 1"/>
    <property type="match status" value="1"/>
</dbReference>
<keyword evidence="5 17" id="KW-0812">Transmembrane</keyword>
<evidence type="ECO:0000256" key="7">
    <source>
        <dbReference type="ARBA" id="ARBA00022737"/>
    </source>
</evidence>
<keyword evidence="3 13" id="KW-0245">EGF-like domain</keyword>
<evidence type="ECO:0000256" key="8">
    <source>
        <dbReference type="ARBA" id="ARBA00022989"/>
    </source>
</evidence>
<evidence type="ECO:0000256" key="4">
    <source>
        <dbReference type="ARBA" id="ARBA00022583"/>
    </source>
</evidence>
<feature type="transmembrane region" description="Helical" evidence="17">
    <location>
        <begin position="1447"/>
        <end position="1468"/>
    </location>
</feature>
<feature type="disulfide bond" evidence="14">
    <location>
        <begin position="552"/>
        <end position="567"/>
    </location>
</feature>
<feature type="domain" description="EGF-like" evidence="19">
    <location>
        <begin position="647"/>
        <end position="688"/>
    </location>
</feature>
<feature type="chain" id="PRO_5044794435" description="EGF-like domain-containing protein" evidence="18">
    <location>
        <begin position="22"/>
        <end position="1514"/>
    </location>
</feature>
<evidence type="ECO:0000256" key="9">
    <source>
        <dbReference type="ARBA" id="ARBA00023136"/>
    </source>
</evidence>
<evidence type="ECO:0000256" key="17">
    <source>
        <dbReference type="SAM" id="Phobius"/>
    </source>
</evidence>
<keyword evidence="7" id="KW-0677">Repeat</keyword>
<feature type="disulfide bond" evidence="14">
    <location>
        <begin position="451"/>
        <end position="463"/>
    </location>
</feature>
<feature type="disulfide bond" evidence="14">
    <location>
        <begin position="470"/>
        <end position="485"/>
    </location>
</feature>
<dbReference type="SUPFAM" id="SSF63825">
    <property type="entry name" value="YWTD domain"/>
    <property type="match status" value="2"/>
</dbReference>
<feature type="repeat" description="LDL-receptor class B" evidence="15">
    <location>
        <begin position="824"/>
        <end position="867"/>
    </location>
</feature>
<dbReference type="InterPro" id="IPR051221">
    <property type="entry name" value="LDLR-related"/>
</dbReference>
<organism evidence="20 21">
    <name type="scientific">Umbra pygmaea</name>
    <name type="common">Eastern mudminnow</name>
    <dbReference type="NCBI Taxonomy" id="75934"/>
    <lineage>
        <taxon>Eukaryota</taxon>
        <taxon>Metazoa</taxon>
        <taxon>Chordata</taxon>
        <taxon>Craniata</taxon>
        <taxon>Vertebrata</taxon>
        <taxon>Euteleostomi</taxon>
        <taxon>Actinopterygii</taxon>
        <taxon>Neopterygii</taxon>
        <taxon>Teleostei</taxon>
        <taxon>Protacanthopterygii</taxon>
        <taxon>Esociformes</taxon>
        <taxon>Umbridae</taxon>
        <taxon>Umbra</taxon>
    </lineage>
</organism>
<evidence type="ECO:0000256" key="15">
    <source>
        <dbReference type="PROSITE-ProRule" id="PRU00461"/>
    </source>
</evidence>
<dbReference type="InterPro" id="IPR000152">
    <property type="entry name" value="EGF-type_Asp/Asn_hydroxyl_site"/>
</dbReference>
<keyword evidence="10 13" id="KW-1015">Disulfide bond</keyword>
<evidence type="ECO:0000256" key="14">
    <source>
        <dbReference type="PROSITE-ProRule" id="PRU00124"/>
    </source>
</evidence>
<comment type="caution">
    <text evidence="13">Lacks conserved residue(s) required for the propagation of feature annotation.</text>
</comment>
<evidence type="ECO:0000256" key="18">
    <source>
        <dbReference type="SAM" id="SignalP"/>
    </source>
</evidence>
<feature type="disulfide bond" evidence="14">
    <location>
        <begin position="353"/>
        <end position="368"/>
    </location>
</feature>
<dbReference type="FunFam" id="4.10.400.10:FF:000034">
    <property type="entry name" value="Low-density lipoprotein receptor-related protein 2"/>
    <property type="match status" value="1"/>
</dbReference>